<dbReference type="EMBL" id="JBHSKF010000001">
    <property type="protein sequence ID" value="MFC5285440.1"/>
    <property type="molecule type" value="Genomic_DNA"/>
</dbReference>
<name>A0ABW0EIV5_9PSEU</name>
<dbReference type="InterPro" id="IPR009297">
    <property type="entry name" value="DUF952"/>
</dbReference>
<keyword evidence="2" id="KW-1185">Reference proteome</keyword>
<sequence length="113" mass="12235">MILHILPESDWPVAELRPASLATEGFIHCSDPGTAHLPANRLFRGRADLLLLEIDPAKLDVALRWEPGSPPIPDGPWFPHVYGPIPAAAVVAAHPFPPNSDGTFTLPESLAHR</sequence>
<gene>
    <name evidence="1" type="ORF">ACFPM7_00090</name>
</gene>
<organism evidence="1 2">
    <name type="scientific">Actinokineospora guangxiensis</name>
    <dbReference type="NCBI Taxonomy" id="1490288"/>
    <lineage>
        <taxon>Bacteria</taxon>
        <taxon>Bacillati</taxon>
        <taxon>Actinomycetota</taxon>
        <taxon>Actinomycetes</taxon>
        <taxon>Pseudonocardiales</taxon>
        <taxon>Pseudonocardiaceae</taxon>
        <taxon>Actinokineospora</taxon>
    </lineage>
</organism>
<dbReference type="RefSeq" id="WP_378242376.1">
    <property type="nucleotide sequence ID" value="NZ_JBHSKF010000001.1"/>
</dbReference>
<dbReference type="PANTHER" id="PTHR34129:SF1">
    <property type="entry name" value="DUF952 DOMAIN-CONTAINING PROTEIN"/>
    <property type="match status" value="1"/>
</dbReference>
<dbReference type="PANTHER" id="PTHR34129">
    <property type="entry name" value="BLR1139 PROTEIN"/>
    <property type="match status" value="1"/>
</dbReference>
<evidence type="ECO:0000313" key="1">
    <source>
        <dbReference type="EMBL" id="MFC5285440.1"/>
    </source>
</evidence>
<proteinExistence type="predicted"/>
<comment type="caution">
    <text evidence="1">The sequence shown here is derived from an EMBL/GenBank/DDBJ whole genome shotgun (WGS) entry which is preliminary data.</text>
</comment>
<reference evidence="2" key="1">
    <citation type="journal article" date="2019" name="Int. J. Syst. Evol. Microbiol.">
        <title>The Global Catalogue of Microorganisms (GCM) 10K type strain sequencing project: providing services to taxonomists for standard genome sequencing and annotation.</title>
        <authorList>
            <consortium name="The Broad Institute Genomics Platform"/>
            <consortium name="The Broad Institute Genome Sequencing Center for Infectious Disease"/>
            <person name="Wu L."/>
            <person name="Ma J."/>
        </authorList>
    </citation>
    <scope>NUCLEOTIDE SEQUENCE [LARGE SCALE GENOMIC DNA]</scope>
    <source>
        <strain evidence="2">CCUG 59778</strain>
    </source>
</reference>
<dbReference type="Proteomes" id="UP001596157">
    <property type="component" value="Unassembled WGS sequence"/>
</dbReference>
<accession>A0ABW0EIV5</accession>
<dbReference type="SUPFAM" id="SSF56399">
    <property type="entry name" value="ADP-ribosylation"/>
    <property type="match status" value="1"/>
</dbReference>
<dbReference type="Gene3D" id="3.20.170.20">
    <property type="entry name" value="Protein of unknown function DUF952"/>
    <property type="match status" value="1"/>
</dbReference>
<evidence type="ECO:0000313" key="2">
    <source>
        <dbReference type="Proteomes" id="UP001596157"/>
    </source>
</evidence>
<protein>
    <submittedName>
        <fullName evidence="1">DUF952 domain-containing protein</fullName>
    </submittedName>
</protein>
<dbReference type="Pfam" id="PF06108">
    <property type="entry name" value="DUF952"/>
    <property type="match status" value="1"/>
</dbReference>